<dbReference type="RefSeq" id="WP_263850377.1">
    <property type="nucleotide sequence ID" value="NZ_JARKHV010000017.1"/>
</dbReference>
<name>A0AAW6Q5C8_9LACO</name>
<proteinExistence type="predicted"/>
<organism evidence="1 2">
    <name type="scientific">Ligilactobacillus salivarius</name>
    <dbReference type="NCBI Taxonomy" id="1624"/>
    <lineage>
        <taxon>Bacteria</taxon>
        <taxon>Bacillati</taxon>
        <taxon>Bacillota</taxon>
        <taxon>Bacilli</taxon>
        <taxon>Lactobacillales</taxon>
        <taxon>Lactobacillaceae</taxon>
        <taxon>Ligilactobacillus</taxon>
    </lineage>
</organism>
<dbReference type="EMBL" id="JARKHV010000017">
    <property type="protein sequence ID" value="MDF4187192.1"/>
    <property type="molecule type" value="Genomic_DNA"/>
</dbReference>
<sequence>MIILAAAISIPDTVVEPLSTHYVNDVESTVLNFLATSAYE</sequence>
<dbReference type="AlphaFoldDB" id="A0AAW6Q5C8"/>
<comment type="caution">
    <text evidence="1">The sequence shown here is derived from an EMBL/GenBank/DDBJ whole genome shotgun (WGS) entry which is preliminary data.</text>
</comment>
<accession>A0AAW6Q5C8</accession>
<gene>
    <name evidence="1" type="ORF">PV940_09240</name>
</gene>
<evidence type="ECO:0000313" key="2">
    <source>
        <dbReference type="Proteomes" id="UP001213566"/>
    </source>
</evidence>
<dbReference type="Proteomes" id="UP001213566">
    <property type="component" value="Unassembled WGS sequence"/>
</dbReference>
<reference evidence="1" key="1">
    <citation type="submission" date="2023-02" db="EMBL/GenBank/DDBJ databases">
        <title>Draft Whole-Genome Sequences of competitive exclusion Lactobacillus salivarius strains for Poultry.</title>
        <authorList>
            <person name="Ma L.M."/>
            <person name="Lopez-Guerra N."/>
            <person name="Zhang G."/>
        </authorList>
    </citation>
    <scope>NUCLEOTIDE SEQUENCE</scope>
    <source>
        <strain evidence="1">Salm-9</strain>
    </source>
</reference>
<protein>
    <submittedName>
        <fullName evidence="1">Uncharacterized protein</fullName>
    </submittedName>
</protein>
<evidence type="ECO:0000313" key="1">
    <source>
        <dbReference type="EMBL" id="MDF4187192.1"/>
    </source>
</evidence>